<dbReference type="RefSeq" id="WP_111539675.1">
    <property type="nucleotide sequence ID" value="NZ_QKYV01000001.1"/>
</dbReference>
<accession>A0A2W7K8U2</accession>
<organism evidence="1 2">
    <name type="scientific">Mesonia algae</name>
    <dbReference type="NCBI Taxonomy" id="213248"/>
    <lineage>
        <taxon>Bacteria</taxon>
        <taxon>Pseudomonadati</taxon>
        <taxon>Bacteroidota</taxon>
        <taxon>Flavobacteriia</taxon>
        <taxon>Flavobacteriales</taxon>
        <taxon>Flavobacteriaceae</taxon>
        <taxon>Mesonia</taxon>
    </lineage>
</organism>
<sequence>MKLFAYFFISVFLAFLATPTVVTLIERDADVSYVFSLAEEEENHKGEKEGSSNINWKLVPKTFNDFTFFDQTKISFNFFYLLGTSSVHSKLVSPPPELA</sequence>
<evidence type="ECO:0000313" key="1">
    <source>
        <dbReference type="EMBL" id="PZW44000.1"/>
    </source>
</evidence>
<gene>
    <name evidence="1" type="ORF">LX95_00329</name>
</gene>
<comment type="caution">
    <text evidence="1">The sequence shown here is derived from an EMBL/GenBank/DDBJ whole genome shotgun (WGS) entry which is preliminary data.</text>
</comment>
<evidence type="ECO:0000313" key="2">
    <source>
        <dbReference type="Proteomes" id="UP000249542"/>
    </source>
</evidence>
<dbReference type="Proteomes" id="UP000249542">
    <property type="component" value="Unassembled WGS sequence"/>
</dbReference>
<keyword evidence="2" id="KW-1185">Reference proteome</keyword>
<reference evidence="1 2" key="1">
    <citation type="submission" date="2018-06" db="EMBL/GenBank/DDBJ databases">
        <title>Genomic Encyclopedia of Archaeal and Bacterial Type Strains, Phase II (KMG-II): from individual species to whole genera.</title>
        <authorList>
            <person name="Goeker M."/>
        </authorList>
    </citation>
    <scope>NUCLEOTIDE SEQUENCE [LARGE SCALE GENOMIC DNA]</scope>
    <source>
        <strain evidence="1 2">DSM 15361</strain>
    </source>
</reference>
<dbReference type="AlphaFoldDB" id="A0A2W7K8U2"/>
<proteinExistence type="predicted"/>
<dbReference type="EMBL" id="QKYV01000001">
    <property type="protein sequence ID" value="PZW44000.1"/>
    <property type="molecule type" value="Genomic_DNA"/>
</dbReference>
<protein>
    <submittedName>
        <fullName evidence="1">Uncharacterized protein</fullName>
    </submittedName>
</protein>
<name>A0A2W7K8U2_9FLAO</name>